<dbReference type="InterPro" id="IPR025944">
    <property type="entry name" value="Sigma_54_int_dom_CS"/>
</dbReference>
<dbReference type="Proteomes" id="UP001143307">
    <property type="component" value="Unassembled WGS sequence"/>
</dbReference>
<dbReference type="InterPro" id="IPR009057">
    <property type="entry name" value="Homeodomain-like_sf"/>
</dbReference>
<name>A0ABT3SRD8_9GAMM</name>
<evidence type="ECO:0000256" key="4">
    <source>
        <dbReference type="ARBA" id="ARBA00023125"/>
    </source>
</evidence>
<dbReference type="Pfam" id="PF25601">
    <property type="entry name" value="AAA_lid_14"/>
    <property type="match status" value="1"/>
</dbReference>
<evidence type="ECO:0000256" key="6">
    <source>
        <dbReference type="PROSITE-ProRule" id="PRU00169"/>
    </source>
</evidence>
<dbReference type="InterPro" id="IPR002197">
    <property type="entry name" value="HTH_Fis"/>
</dbReference>
<evidence type="ECO:0000313" key="10">
    <source>
        <dbReference type="Proteomes" id="UP001143307"/>
    </source>
</evidence>
<gene>
    <name evidence="9" type="ORF">EYC87_02960</name>
</gene>
<proteinExistence type="predicted"/>
<feature type="domain" description="Response regulatory" evidence="8">
    <location>
        <begin position="6"/>
        <end position="120"/>
    </location>
</feature>
<keyword evidence="2" id="KW-0067">ATP-binding</keyword>
<dbReference type="Pfam" id="PF02954">
    <property type="entry name" value="HTH_8"/>
    <property type="match status" value="1"/>
</dbReference>
<organism evidence="9 10">
    <name type="scientific">Candidatus Seongchinamella marina</name>
    <dbReference type="NCBI Taxonomy" id="2518990"/>
    <lineage>
        <taxon>Bacteria</taxon>
        <taxon>Pseudomonadati</taxon>
        <taxon>Pseudomonadota</taxon>
        <taxon>Gammaproteobacteria</taxon>
        <taxon>Cellvibrionales</taxon>
        <taxon>Halieaceae</taxon>
        <taxon>Seongchinamella</taxon>
    </lineage>
</organism>
<feature type="domain" description="Sigma-54 factor interaction" evidence="7">
    <location>
        <begin position="143"/>
        <end position="372"/>
    </location>
</feature>
<dbReference type="PROSITE" id="PS00676">
    <property type="entry name" value="SIGMA54_INTERACT_2"/>
    <property type="match status" value="1"/>
</dbReference>
<dbReference type="Pfam" id="PF00072">
    <property type="entry name" value="Response_reg"/>
    <property type="match status" value="1"/>
</dbReference>
<dbReference type="SUPFAM" id="SSF52172">
    <property type="entry name" value="CheY-like"/>
    <property type="match status" value="1"/>
</dbReference>
<accession>A0ABT3SRD8</accession>
<dbReference type="PANTHER" id="PTHR32071:SF117">
    <property type="entry name" value="PTS-DEPENDENT DIHYDROXYACETONE KINASE OPERON REGULATORY PROTEIN-RELATED"/>
    <property type="match status" value="1"/>
</dbReference>
<dbReference type="InterPro" id="IPR011006">
    <property type="entry name" value="CheY-like_superfamily"/>
</dbReference>
<dbReference type="EMBL" id="SHNP01000001">
    <property type="protein sequence ID" value="MCX2972550.1"/>
    <property type="molecule type" value="Genomic_DNA"/>
</dbReference>
<dbReference type="InterPro" id="IPR025943">
    <property type="entry name" value="Sigma_54_int_dom_ATP-bd_2"/>
</dbReference>
<evidence type="ECO:0000256" key="2">
    <source>
        <dbReference type="ARBA" id="ARBA00022840"/>
    </source>
</evidence>
<dbReference type="Gene3D" id="1.10.8.60">
    <property type="match status" value="1"/>
</dbReference>
<evidence type="ECO:0000256" key="5">
    <source>
        <dbReference type="ARBA" id="ARBA00023163"/>
    </source>
</evidence>
<evidence type="ECO:0000256" key="1">
    <source>
        <dbReference type="ARBA" id="ARBA00022741"/>
    </source>
</evidence>
<dbReference type="PANTHER" id="PTHR32071">
    <property type="entry name" value="TRANSCRIPTIONAL REGULATORY PROTEIN"/>
    <property type="match status" value="1"/>
</dbReference>
<protein>
    <submittedName>
        <fullName evidence="9">Sigma-54-dependent Fis family transcriptional regulator</fullName>
    </submittedName>
</protein>
<dbReference type="Pfam" id="PF00158">
    <property type="entry name" value="Sigma54_activat"/>
    <property type="match status" value="1"/>
</dbReference>
<keyword evidence="1" id="KW-0547">Nucleotide-binding</keyword>
<evidence type="ECO:0000256" key="3">
    <source>
        <dbReference type="ARBA" id="ARBA00023015"/>
    </source>
</evidence>
<dbReference type="SUPFAM" id="SSF52540">
    <property type="entry name" value="P-loop containing nucleoside triphosphate hydrolases"/>
    <property type="match status" value="1"/>
</dbReference>
<dbReference type="SMART" id="SM00382">
    <property type="entry name" value="AAA"/>
    <property type="match status" value="1"/>
</dbReference>
<dbReference type="InterPro" id="IPR003593">
    <property type="entry name" value="AAA+_ATPase"/>
</dbReference>
<dbReference type="CDD" id="cd00009">
    <property type="entry name" value="AAA"/>
    <property type="match status" value="1"/>
</dbReference>
<dbReference type="SMART" id="SM00448">
    <property type="entry name" value="REC"/>
    <property type="match status" value="1"/>
</dbReference>
<dbReference type="Gene3D" id="1.10.10.60">
    <property type="entry name" value="Homeodomain-like"/>
    <property type="match status" value="1"/>
</dbReference>
<dbReference type="InterPro" id="IPR027417">
    <property type="entry name" value="P-loop_NTPase"/>
</dbReference>
<dbReference type="RefSeq" id="WP_279251547.1">
    <property type="nucleotide sequence ID" value="NZ_SHNP01000001.1"/>
</dbReference>
<dbReference type="InterPro" id="IPR001789">
    <property type="entry name" value="Sig_transdc_resp-reg_receiver"/>
</dbReference>
<dbReference type="InterPro" id="IPR058031">
    <property type="entry name" value="AAA_lid_NorR"/>
</dbReference>
<keyword evidence="5" id="KW-0804">Transcription</keyword>
<reference evidence="9" key="1">
    <citation type="submission" date="2019-02" db="EMBL/GenBank/DDBJ databases">
        <authorList>
            <person name="Li S.-H."/>
        </authorList>
    </citation>
    <scope>NUCLEOTIDE SEQUENCE</scope>
    <source>
        <strain evidence="9">IMCC8485</strain>
    </source>
</reference>
<keyword evidence="4" id="KW-0238">DNA-binding</keyword>
<evidence type="ECO:0000313" key="9">
    <source>
        <dbReference type="EMBL" id="MCX2972550.1"/>
    </source>
</evidence>
<dbReference type="PROSITE" id="PS50110">
    <property type="entry name" value="RESPONSE_REGULATORY"/>
    <property type="match status" value="1"/>
</dbReference>
<keyword evidence="10" id="KW-1185">Reference proteome</keyword>
<dbReference type="SUPFAM" id="SSF46689">
    <property type="entry name" value="Homeodomain-like"/>
    <property type="match status" value="1"/>
</dbReference>
<dbReference type="InterPro" id="IPR002078">
    <property type="entry name" value="Sigma_54_int"/>
</dbReference>
<dbReference type="PROSITE" id="PS50045">
    <property type="entry name" value="SIGMA54_INTERACT_4"/>
    <property type="match status" value="1"/>
</dbReference>
<dbReference type="Gene3D" id="3.40.50.2300">
    <property type="match status" value="1"/>
</dbReference>
<keyword evidence="6" id="KW-0597">Phosphoprotein</keyword>
<evidence type="ECO:0000259" key="8">
    <source>
        <dbReference type="PROSITE" id="PS50110"/>
    </source>
</evidence>
<feature type="modified residue" description="4-aspartylphosphate" evidence="6">
    <location>
        <position position="55"/>
    </location>
</feature>
<comment type="caution">
    <text evidence="9">The sequence shown here is derived from an EMBL/GenBank/DDBJ whole genome shotgun (WGS) entry which is preliminary data.</text>
</comment>
<dbReference type="PROSITE" id="PS00688">
    <property type="entry name" value="SIGMA54_INTERACT_3"/>
    <property type="match status" value="1"/>
</dbReference>
<sequence length="475" mass="51378">MNSKIKVLMVEDSVSLSAIYMAYLEGTDYDLVTAETLSSAHAALGAFKPDIVLLDIELPDGNGLDFLTATTALENPPKVIVMTAYGTSDMAVDAIRKGAFDFLTKPFDAARLIVTLDNAAAQMTLGKQAQALAKLERDSYCKFIGKSLAMQSVYKTIDSLAPSDATAFIVGESGTGKELAAEAIHQQSPRRGAEFIAINCGAIPGELMESELFGHVKGAFTGASANRDGAACIADGGTLFLDEICEMGLDLQKKLLRFIQTGSFRKVGSNTLEQVDVRFVCATNRNPIVEVSEGRFREDLFYRLHVVPVSMPPLRERENDVLMIANHFLRQFSTASGKSFEGFSEDAAVAIQRYPWPGNIRQLQNTMQQVVVLNDGPLVDVQTLPGSITTGALGISKTRAIESPAPSTIAAKLVALEESHLARREQIEPLWLTEKKAIVAAIAACESNINRAAGLLEIAPSTLYRKLQSWKKAEA</sequence>
<keyword evidence="3" id="KW-0805">Transcription regulation</keyword>
<dbReference type="Gene3D" id="3.40.50.300">
    <property type="entry name" value="P-loop containing nucleotide triphosphate hydrolases"/>
    <property type="match status" value="1"/>
</dbReference>
<evidence type="ECO:0000259" key="7">
    <source>
        <dbReference type="PROSITE" id="PS50045"/>
    </source>
</evidence>